<feature type="compositionally biased region" description="Low complexity" evidence="3">
    <location>
        <begin position="17"/>
        <end position="38"/>
    </location>
</feature>
<feature type="compositionally biased region" description="Acidic residues" evidence="3">
    <location>
        <begin position="817"/>
        <end position="837"/>
    </location>
</feature>
<dbReference type="Proteomes" id="UP000612055">
    <property type="component" value="Unassembled WGS sequence"/>
</dbReference>
<evidence type="ECO:0000313" key="5">
    <source>
        <dbReference type="EMBL" id="KAG2490455.1"/>
    </source>
</evidence>
<dbReference type="Gene3D" id="3.30.420.10">
    <property type="entry name" value="Ribonuclease H-like superfamily/Ribonuclease H"/>
    <property type="match status" value="1"/>
</dbReference>
<dbReference type="GO" id="GO:0008408">
    <property type="term" value="F:3'-5' exonuclease activity"/>
    <property type="evidence" value="ECO:0007669"/>
    <property type="project" value="InterPro"/>
</dbReference>
<dbReference type="InterPro" id="IPR036397">
    <property type="entry name" value="RNaseH_sf"/>
</dbReference>
<evidence type="ECO:0000256" key="1">
    <source>
        <dbReference type="ARBA" id="ARBA00022722"/>
    </source>
</evidence>
<accession>A0A835XVA4</accession>
<dbReference type="AlphaFoldDB" id="A0A835XVA4"/>
<keyword evidence="1" id="KW-0540">Nuclease</keyword>
<dbReference type="Pfam" id="PF01612">
    <property type="entry name" value="DNA_pol_A_exo1"/>
    <property type="match status" value="1"/>
</dbReference>
<dbReference type="InterPro" id="IPR002562">
    <property type="entry name" value="3'-5'_exonuclease_dom"/>
</dbReference>
<dbReference type="EMBL" id="JAEHOE010000061">
    <property type="protein sequence ID" value="KAG2490455.1"/>
    <property type="molecule type" value="Genomic_DNA"/>
</dbReference>
<reference evidence="5" key="1">
    <citation type="journal article" date="2020" name="bioRxiv">
        <title>Comparative genomics of Chlamydomonas.</title>
        <authorList>
            <person name="Craig R.J."/>
            <person name="Hasan A.R."/>
            <person name="Ness R.W."/>
            <person name="Keightley P.D."/>
        </authorList>
    </citation>
    <scope>NUCLEOTIDE SEQUENCE</scope>
    <source>
        <strain evidence="5">CCAP 11/70</strain>
    </source>
</reference>
<dbReference type="GO" id="GO:0005737">
    <property type="term" value="C:cytoplasm"/>
    <property type="evidence" value="ECO:0007669"/>
    <property type="project" value="TreeGrafter"/>
</dbReference>
<protein>
    <recommendedName>
        <fullName evidence="4">3'-5' exonuclease domain-containing protein</fullName>
    </recommendedName>
</protein>
<feature type="region of interest" description="Disordered" evidence="3">
    <location>
        <begin position="798"/>
        <end position="837"/>
    </location>
</feature>
<gene>
    <name evidence="5" type="ORF">HYH03_011091</name>
</gene>
<evidence type="ECO:0000259" key="4">
    <source>
        <dbReference type="Pfam" id="PF01612"/>
    </source>
</evidence>
<keyword evidence="6" id="KW-1185">Reference proteome</keyword>
<dbReference type="InterPro" id="IPR012337">
    <property type="entry name" value="RNaseH-like_sf"/>
</dbReference>
<dbReference type="GO" id="GO:0003676">
    <property type="term" value="F:nucleic acid binding"/>
    <property type="evidence" value="ECO:0007669"/>
    <property type="project" value="InterPro"/>
</dbReference>
<feature type="compositionally biased region" description="Gly residues" evidence="3">
    <location>
        <begin position="39"/>
        <end position="65"/>
    </location>
</feature>
<organism evidence="5 6">
    <name type="scientific">Edaphochlamys debaryana</name>
    <dbReference type="NCBI Taxonomy" id="47281"/>
    <lineage>
        <taxon>Eukaryota</taxon>
        <taxon>Viridiplantae</taxon>
        <taxon>Chlorophyta</taxon>
        <taxon>core chlorophytes</taxon>
        <taxon>Chlorophyceae</taxon>
        <taxon>CS clade</taxon>
        <taxon>Chlamydomonadales</taxon>
        <taxon>Chlamydomonadales incertae sedis</taxon>
        <taxon>Edaphochlamys</taxon>
    </lineage>
</organism>
<evidence type="ECO:0000256" key="3">
    <source>
        <dbReference type="SAM" id="MobiDB-lite"/>
    </source>
</evidence>
<sequence>MERGGSRGGDGGGAVGSPGRRSGGAAPATWPASPPTGRRGLGGGAAGAVGGGGGGAVRQEGSGGGTTVRLRGTAVSAVACAAIAVSYLSWRLPAGRAPPGPLRNGPVAALGHVGRGLAAALGSVHRGLGGIGAVLIRRSRDGDGASTGPIFSGGAGHSVRRVMLPPHQATSAADAAAAADVSPPGDAIEVRLVSLPALTPAAAAAALAGLAAAADDGGDGGAVLGLDAEWETEVLPGVRHRISVLQLSTANCCWVIQTGGGTYALPPPADPHDALTASSASTPSVASASAEPTRAHAGPDQAQAGPSLPDCVVALLQDPRVIKAGVGIQEDVRRLERDFGVQVRGAVDVRLVAQRVAPAALAAGGSLAALAAALLGRGLDKGPQRSRWGAPRLEERQAREGLSSALTPAQIAYAAHDAWLGRELLLELYRRHVAAAGATAAAAAVAAAPAVAAAAMATATAAAAAPPAAPGLLAFAAPFRDVFTGFKNNKLKQALGAADATAAARLGGSVPGAGAGGGGGGGGGGRVKPLKEHSLPTRKSVLYENCRLLAPDGAVLCTCGEKKVRWYLSRGLADVVSGGQGDGPLVVKLKFEPRGRGHADDHYYLADKQNRCCVCGAGGEYLRHSVVPHCYRQWFPVTMKSHLSHDIVLMCPPCHKACGAADQRRMADLGRRYGAPLAAASAAKVRRDSVLDKVRSAGRALANPKVTIPAPRRAELEAVVMAHFDVDQLTAEHVAAACQVEPRSEDENWQGHAEAVVKAVQAEGGRGAVEAFIRGWRQHFLDAMAPNCMPPHWRVDARVANSADPEPEPDSGPGQDLEPDLDLDSEPGTEAEAEVEG</sequence>
<feature type="compositionally biased region" description="Gly residues" evidence="3">
    <location>
        <begin position="1"/>
        <end position="16"/>
    </location>
</feature>
<name>A0A835XVA4_9CHLO</name>
<comment type="caution">
    <text evidence="5">The sequence shown here is derived from an EMBL/GenBank/DDBJ whole genome shotgun (WGS) entry which is preliminary data.</text>
</comment>
<feature type="region of interest" description="Disordered" evidence="3">
    <location>
        <begin position="1"/>
        <end position="65"/>
    </location>
</feature>
<dbReference type="GO" id="GO:0005634">
    <property type="term" value="C:nucleus"/>
    <property type="evidence" value="ECO:0007669"/>
    <property type="project" value="TreeGrafter"/>
</dbReference>
<dbReference type="PANTHER" id="PTHR13620:SF104">
    <property type="entry name" value="EXONUCLEASE 3'-5' DOMAIN-CONTAINING PROTEIN 2"/>
    <property type="match status" value="1"/>
</dbReference>
<feature type="compositionally biased region" description="Low complexity" evidence="3">
    <location>
        <begin position="274"/>
        <end position="290"/>
    </location>
</feature>
<feature type="region of interest" description="Disordered" evidence="3">
    <location>
        <begin position="267"/>
        <end position="305"/>
    </location>
</feature>
<dbReference type="GO" id="GO:0006139">
    <property type="term" value="P:nucleobase-containing compound metabolic process"/>
    <property type="evidence" value="ECO:0007669"/>
    <property type="project" value="InterPro"/>
</dbReference>
<dbReference type="InterPro" id="IPR051132">
    <property type="entry name" value="3-5_Exonuclease_domain"/>
</dbReference>
<keyword evidence="2" id="KW-0378">Hydrolase</keyword>
<feature type="domain" description="3'-5' exonuclease" evidence="4">
    <location>
        <begin position="309"/>
        <end position="428"/>
    </location>
</feature>
<dbReference type="PANTHER" id="PTHR13620">
    <property type="entry name" value="3-5 EXONUCLEASE"/>
    <property type="match status" value="1"/>
</dbReference>
<dbReference type="OrthoDB" id="2250022at2759"/>
<evidence type="ECO:0000313" key="6">
    <source>
        <dbReference type="Proteomes" id="UP000612055"/>
    </source>
</evidence>
<dbReference type="SUPFAM" id="SSF53098">
    <property type="entry name" value="Ribonuclease H-like"/>
    <property type="match status" value="1"/>
</dbReference>
<dbReference type="CDD" id="cd06141">
    <property type="entry name" value="WRN_exo"/>
    <property type="match status" value="1"/>
</dbReference>
<proteinExistence type="predicted"/>
<evidence type="ECO:0000256" key="2">
    <source>
        <dbReference type="ARBA" id="ARBA00022801"/>
    </source>
</evidence>